<sequence length="126" mass="14238">MAAGWLTTWSQNSVTFQEVAVDFSQEEWALLDPAQKNLYKDVMLENFRNLASVGYQLCRHSLISKVDQEELKTDERGILQGDCADWETRLKSKDAIAVQNIPGGKTSNGINMKIYTPRGGQRKDTK</sequence>
<gene>
    <name evidence="2" type="primary">ZNF177</name>
</gene>
<dbReference type="Bgee" id="ENSPANG00000012124">
    <property type="expression patterns" value="Expressed in optic disc and 65 other cell types or tissues"/>
</dbReference>
<name>A0A2I3MSR9_PAPAN</name>
<dbReference type="GeneTree" id="ENSGT00940000163463"/>
<accession>A0A2I3MSR9</accession>
<dbReference type="Proteomes" id="UP000028761">
    <property type="component" value="Chromosome 20"/>
</dbReference>
<evidence type="ECO:0000259" key="1">
    <source>
        <dbReference type="PROSITE" id="PS50805"/>
    </source>
</evidence>
<dbReference type="SMART" id="SM00349">
    <property type="entry name" value="KRAB"/>
    <property type="match status" value="1"/>
</dbReference>
<dbReference type="PANTHER" id="PTHR23232:SF157">
    <property type="entry name" value="ZINC FINGER PROTEIN 525"/>
    <property type="match status" value="1"/>
</dbReference>
<reference evidence="2" key="2">
    <citation type="submission" date="2025-08" db="UniProtKB">
        <authorList>
            <consortium name="Ensembl"/>
        </authorList>
    </citation>
    <scope>IDENTIFICATION</scope>
</reference>
<dbReference type="PROSITE" id="PS50805">
    <property type="entry name" value="KRAB"/>
    <property type="match status" value="1"/>
</dbReference>
<proteinExistence type="predicted"/>
<keyword evidence="3" id="KW-1185">Reference proteome</keyword>
<dbReference type="Gene3D" id="6.10.140.140">
    <property type="match status" value="1"/>
</dbReference>
<dbReference type="CDD" id="cd07765">
    <property type="entry name" value="KRAB_A-box"/>
    <property type="match status" value="1"/>
</dbReference>
<dbReference type="GO" id="GO:0006355">
    <property type="term" value="P:regulation of DNA-templated transcription"/>
    <property type="evidence" value="ECO:0007669"/>
    <property type="project" value="InterPro"/>
</dbReference>
<protein>
    <submittedName>
        <fullName evidence="2">Zinc finger protein 177</fullName>
    </submittedName>
</protein>
<dbReference type="ExpressionAtlas" id="A0A2I3MSR9">
    <property type="expression patterns" value="baseline"/>
</dbReference>
<dbReference type="PANTHER" id="PTHR23232">
    <property type="entry name" value="KRAB DOMAIN C2H2 ZINC FINGER"/>
    <property type="match status" value="1"/>
</dbReference>
<evidence type="ECO:0000313" key="2">
    <source>
        <dbReference type="Ensembl" id="ENSPANP00000038705.2"/>
    </source>
</evidence>
<dbReference type="Pfam" id="PF01352">
    <property type="entry name" value="KRAB"/>
    <property type="match status" value="1"/>
</dbReference>
<feature type="domain" description="KRAB" evidence="1">
    <location>
        <begin position="14"/>
        <end position="84"/>
    </location>
</feature>
<reference evidence="2 3" key="1">
    <citation type="submission" date="2012-03" db="EMBL/GenBank/DDBJ databases">
        <title>Whole Genome Assembly of Papio anubis.</title>
        <authorList>
            <person name="Liu Y.L."/>
            <person name="Abraham K.A."/>
            <person name="Akbar H.A."/>
            <person name="Ali S.A."/>
            <person name="Anosike U.A."/>
            <person name="Aqrawi P.A."/>
            <person name="Arias F.A."/>
            <person name="Attaway T.A."/>
            <person name="Awwad R.A."/>
            <person name="Babu C.B."/>
            <person name="Bandaranaike D.B."/>
            <person name="Battles P.B."/>
            <person name="Bell A.B."/>
            <person name="Beltran B.B."/>
            <person name="Berhane-Mersha D.B."/>
            <person name="Bess C.B."/>
            <person name="Bickham C.B."/>
            <person name="Bolden T.B."/>
            <person name="Carter K.C."/>
            <person name="Chau D.C."/>
            <person name="Chavez A.C."/>
            <person name="Clerc-Blankenburg K.C."/>
            <person name="Coyle M.C."/>
            <person name="Dao M.D."/>
            <person name="Davila M.L.D."/>
            <person name="Davy-Carroll L.D."/>
            <person name="Denson S.D."/>
            <person name="Dinh H.D."/>
            <person name="Fernandez S.F."/>
            <person name="Fernando P.F."/>
            <person name="Forbes L.F."/>
            <person name="Francis C.F."/>
            <person name="Francisco L.F."/>
            <person name="Fu Q.F."/>
            <person name="Garcia-Iii R.G."/>
            <person name="Garrett T.G."/>
            <person name="Gross S.G."/>
            <person name="Gubbala S.G."/>
            <person name="Hirani K.H."/>
            <person name="Hogues M.H."/>
            <person name="Hollins B.H."/>
            <person name="Jackson L.J."/>
            <person name="Javaid M.J."/>
            <person name="Jhangiani S.J."/>
            <person name="Johnson A.J."/>
            <person name="Johnson B.J."/>
            <person name="Jones J.J."/>
            <person name="Joshi V.J."/>
            <person name="Kalu J.K."/>
            <person name="Khan N.K."/>
            <person name="Korchina V.K."/>
            <person name="Kovar C.K."/>
            <person name="Lago L.L."/>
            <person name="Lara F.L."/>
            <person name="Le T.-K.L."/>
            <person name="Lee S.L."/>
            <person name="Legall-Iii F.L."/>
            <person name="Lemon S.L."/>
            <person name="Liu J.L."/>
            <person name="Liu Y.-S.L."/>
            <person name="Liyanage D.L."/>
            <person name="Lopez J.L."/>
            <person name="Lorensuhewa L.L."/>
            <person name="Mata R.M."/>
            <person name="Mathew T.M."/>
            <person name="Mercado C.M."/>
            <person name="Mercado I.M."/>
            <person name="Morales K.M."/>
            <person name="Morgan M.M."/>
            <person name="Munidasa M.M."/>
            <person name="Ngo D.N."/>
            <person name="Nguyen L.N."/>
            <person name="Nguyen T.N."/>
            <person name="Nguyen N.N."/>
            <person name="Obregon M.O."/>
            <person name="Okwuonu G.O."/>
            <person name="Ongeri F.O."/>
            <person name="Onwere C.O."/>
            <person name="Osifeso I.O."/>
            <person name="Parra A.P."/>
            <person name="Patil S.P."/>
            <person name="Perez A.P."/>
            <person name="Perez Y.P."/>
            <person name="Pham C.P."/>
            <person name="Pu L.-L.P."/>
            <person name="Puazo M.P."/>
            <person name="Quiroz J.Q."/>
            <person name="Rouhana J.R."/>
            <person name="Ruiz M.R."/>
            <person name="Ruiz S.-J.R."/>
            <person name="Saada N.S."/>
            <person name="Santibanez J.S."/>
            <person name="Scheel M.S."/>
            <person name="Schneider B.S."/>
            <person name="Simmons D.S."/>
            <person name="Sisson I.S."/>
            <person name="Tang L.-Y.T."/>
            <person name="Thornton R.T."/>
            <person name="Tisius J.T."/>
            <person name="Toledanes G.T."/>
            <person name="Trejos Z.T."/>
            <person name="Usmani K.U."/>
            <person name="Varghese R.V."/>
            <person name="Vattathil S.V."/>
            <person name="Vee V.V."/>
            <person name="Walker D.W."/>
            <person name="Weissenberger G.W."/>
            <person name="White C.W."/>
            <person name="Williams A.W."/>
            <person name="Woodworth J.W."/>
            <person name="Wright R.W."/>
            <person name="Zhu Y.Z."/>
            <person name="Han Y.H."/>
            <person name="Newsham I.N."/>
            <person name="Nazareth L.N."/>
            <person name="Worley K.W."/>
            <person name="Muzny D.M."/>
            <person name="Rogers J.R."/>
            <person name="Gibbs R.G."/>
        </authorList>
    </citation>
    <scope>NUCLEOTIDE SEQUENCE [LARGE SCALE GENOMIC DNA]</scope>
</reference>
<reference evidence="2" key="3">
    <citation type="submission" date="2025-09" db="UniProtKB">
        <authorList>
            <consortium name="Ensembl"/>
        </authorList>
    </citation>
    <scope>IDENTIFICATION</scope>
</reference>
<organism evidence="2 3">
    <name type="scientific">Papio anubis</name>
    <name type="common">Olive baboon</name>
    <dbReference type="NCBI Taxonomy" id="9555"/>
    <lineage>
        <taxon>Eukaryota</taxon>
        <taxon>Metazoa</taxon>
        <taxon>Chordata</taxon>
        <taxon>Craniata</taxon>
        <taxon>Vertebrata</taxon>
        <taxon>Euteleostomi</taxon>
        <taxon>Mammalia</taxon>
        <taxon>Eutheria</taxon>
        <taxon>Euarchontoglires</taxon>
        <taxon>Primates</taxon>
        <taxon>Haplorrhini</taxon>
        <taxon>Catarrhini</taxon>
        <taxon>Cercopithecidae</taxon>
        <taxon>Cercopithecinae</taxon>
        <taxon>Papio</taxon>
    </lineage>
</organism>
<dbReference type="Ensembl" id="ENSPANT00000042736.2">
    <property type="protein sequence ID" value="ENSPANP00000038705.2"/>
    <property type="gene ID" value="ENSPANG00000012124.3"/>
</dbReference>
<evidence type="ECO:0000313" key="3">
    <source>
        <dbReference type="Proteomes" id="UP000028761"/>
    </source>
</evidence>
<dbReference type="AlphaFoldDB" id="A0A2I3MSR9"/>
<dbReference type="SUPFAM" id="SSF109640">
    <property type="entry name" value="KRAB domain (Kruppel-associated box)"/>
    <property type="match status" value="1"/>
</dbReference>
<dbReference type="InterPro" id="IPR036051">
    <property type="entry name" value="KRAB_dom_sf"/>
</dbReference>
<dbReference type="InterPro" id="IPR001909">
    <property type="entry name" value="KRAB"/>
</dbReference>
<dbReference type="InterPro" id="IPR050169">
    <property type="entry name" value="Krueppel_C2H2_ZnF"/>
</dbReference>